<sequence>MLDDMVPGQPKAAVDERKGIKGNTDRPDRMHGDGPGALEEDHARHEAPDRPQPAPFHRCTERPVEAVGRSRQVVQPPSMA</sequence>
<evidence type="ECO:0000256" key="1">
    <source>
        <dbReference type="SAM" id="MobiDB-lite"/>
    </source>
</evidence>
<feature type="compositionally biased region" description="Basic and acidic residues" evidence="1">
    <location>
        <begin position="13"/>
        <end position="32"/>
    </location>
</feature>
<evidence type="ECO:0000313" key="3">
    <source>
        <dbReference type="Proteomes" id="UP001589755"/>
    </source>
</evidence>
<dbReference type="Proteomes" id="UP001589755">
    <property type="component" value="Unassembled WGS sequence"/>
</dbReference>
<feature type="compositionally biased region" description="Basic and acidic residues" evidence="1">
    <location>
        <begin position="39"/>
        <end position="49"/>
    </location>
</feature>
<organism evidence="2 3">
    <name type="scientific">Chelativorans intermedius</name>
    <dbReference type="NCBI Taxonomy" id="515947"/>
    <lineage>
        <taxon>Bacteria</taxon>
        <taxon>Pseudomonadati</taxon>
        <taxon>Pseudomonadota</taxon>
        <taxon>Alphaproteobacteria</taxon>
        <taxon>Hyphomicrobiales</taxon>
        <taxon>Phyllobacteriaceae</taxon>
        <taxon>Chelativorans</taxon>
    </lineage>
</organism>
<dbReference type="RefSeq" id="WP_261521472.1">
    <property type="nucleotide sequence ID" value="NZ_JAODNW010000018.1"/>
</dbReference>
<reference evidence="2 3" key="1">
    <citation type="submission" date="2024-09" db="EMBL/GenBank/DDBJ databases">
        <authorList>
            <person name="Sun Q."/>
            <person name="Mori K."/>
        </authorList>
    </citation>
    <scope>NUCLEOTIDE SEQUENCE [LARGE SCALE GENOMIC DNA]</scope>
    <source>
        <strain evidence="2 3">CCM 8543</strain>
    </source>
</reference>
<protein>
    <submittedName>
        <fullName evidence="2">Uncharacterized protein</fullName>
    </submittedName>
</protein>
<proteinExistence type="predicted"/>
<accession>A0ABV6D6F6</accession>
<keyword evidence="3" id="KW-1185">Reference proteome</keyword>
<evidence type="ECO:0000313" key="2">
    <source>
        <dbReference type="EMBL" id="MFC0208225.1"/>
    </source>
</evidence>
<comment type="caution">
    <text evidence="2">The sequence shown here is derived from an EMBL/GenBank/DDBJ whole genome shotgun (WGS) entry which is preliminary data.</text>
</comment>
<dbReference type="EMBL" id="JBHLXD010000009">
    <property type="protein sequence ID" value="MFC0208225.1"/>
    <property type="molecule type" value="Genomic_DNA"/>
</dbReference>
<name>A0ABV6D6F6_9HYPH</name>
<feature type="region of interest" description="Disordered" evidence="1">
    <location>
        <begin position="1"/>
        <end position="80"/>
    </location>
</feature>
<gene>
    <name evidence="2" type="ORF">ACFFJ2_07410</name>
</gene>